<keyword evidence="1" id="KW-0540">Nuclease</keyword>
<proteinExistence type="inferred from homology"/>
<feature type="compositionally biased region" description="Basic and acidic residues" evidence="7">
    <location>
        <begin position="14"/>
        <end position="28"/>
    </location>
</feature>
<evidence type="ECO:0000256" key="7">
    <source>
        <dbReference type="SAM" id="MobiDB-lite"/>
    </source>
</evidence>
<dbReference type="Proteomes" id="UP000216871">
    <property type="component" value="Unassembled WGS sequence"/>
</dbReference>
<evidence type="ECO:0000256" key="4">
    <source>
        <dbReference type="ARBA" id="ARBA00022801"/>
    </source>
</evidence>
<feature type="region of interest" description="Disordered" evidence="7">
    <location>
        <begin position="1"/>
        <end position="30"/>
    </location>
</feature>
<evidence type="ECO:0000256" key="6">
    <source>
        <dbReference type="ARBA" id="ARBA00029466"/>
    </source>
</evidence>
<dbReference type="NCBIfam" id="TIGR00632">
    <property type="entry name" value="vsr"/>
    <property type="match status" value="1"/>
</dbReference>
<dbReference type="GO" id="GO:0016787">
    <property type="term" value="F:hydrolase activity"/>
    <property type="evidence" value="ECO:0007669"/>
    <property type="project" value="UniProtKB-KW"/>
</dbReference>
<dbReference type="InterPro" id="IPR004603">
    <property type="entry name" value="DNA_mismatch_endonuc_vsr"/>
</dbReference>
<dbReference type="Pfam" id="PF03852">
    <property type="entry name" value="Vsr"/>
    <property type="match status" value="1"/>
</dbReference>
<dbReference type="Gene3D" id="3.40.960.10">
    <property type="entry name" value="VSR Endonuclease"/>
    <property type="match status" value="1"/>
</dbReference>
<keyword evidence="5" id="KW-0234">DNA repair</keyword>
<dbReference type="CDD" id="cd00221">
    <property type="entry name" value="Vsr"/>
    <property type="match status" value="1"/>
</dbReference>
<evidence type="ECO:0000256" key="1">
    <source>
        <dbReference type="ARBA" id="ARBA00022722"/>
    </source>
</evidence>
<evidence type="ECO:0000313" key="8">
    <source>
        <dbReference type="EMBL" id="OZG61063.1"/>
    </source>
</evidence>
<keyword evidence="2 8" id="KW-0255">Endonuclease</keyword>
<feature type="compositionally biased region" description="Low complexity" evidence="7">
    <location>
        <begin position="191"/>
        <end position="205"/>
    </location>
</feature>
<gene>
    <name evidence="8" type="ORF">BMYO_0362</name>
</gene>
<organism evidence="8 9">
    <name type="scientific">Bifidobacterium myosotis</name>
    <dbReference type="NCBI Taxonomy" id="1630166"/>
    <lineage>
        <taxon>Bacteria</taxon>
        <taxon>Bacillati</taxon>
        <taxon>Actinomycetota</taxon>
        <taxon>Actinomycetes</taxon>
        <taxon>Bifidobacteriales</taxon>
        <taxon>Bifidobacteriaceae</taxon>
        <taxon>Bifidobacterium</taxon>
    </lineage>
</organism>
<evidence type="ECO:0000256" key="3">
    <source>
        <dbReference type="ARBA" id="ARBA00022763"/>
    </source>
</evidence>
<evidence type="ECO:0000256" key="5">
    <source>
        <dbReference type="ARBA" id="ARBA00023204"/>
    </source>
</evidence>
<dbReference type="SUPFAM" id="SSF52980">
    <property type="entry name" value="Restriction endonuclease-like"/>
    <property type="match status" value="1"/>
</dbReference>
<comment type="similarity">
    <text evidence="6">Belongs to the Vsr family.</text>
</comment>
<keyword evidence="3" id="KW-0227">DNA damage</keyword>
<dbReference type="GO" id="GO:0006298">
    <property type="term" value="P:mismatch repair"/>
    <property type="evidence" value="ECO:0007669"/>
    <property type="project" value="InterPro"/>
</dbReference>
<dbReference type="EMBL" id="MWWW01000004">
    <property type="protein sequence ID" value="OZG61063.1"/>
    <property type="molecule type" value="Genomic_DNA"/>
</dbReference>
<keyword evidence="4" id="KW-0378">Hydrolase</keyword>
<name>A0A261FQ32_9BIFI</name>
<keyword evidence="9" id="KW-1185">Reference proteome</keyword>
<comment type="caution">
    <text evidence="8">The sequence shown here is derived from an EMBL/GenBank/DDBJ whole genome shotgun (WGS) entry which is preliminary data.</text>
</comment>
<protein>
    <submittedName>
        <fullName evidence="8">DNA mismatch endonuclease vsr</fullName>
    </submittedName>
</protein>
<reference evidence="8 9" key="1">
    <citation type="journal article" date="2017" name="BMC Genomics">
        <title>Comparative genomic and phylogenomic analyses of the Bifidobacteriaceae family.</title>
        <authorList>
            <person name="Lugli G.A."/>
            <person name="Milani C."/>
            <person name="Turroni F."/>
            <person name="Duranti S."/>
            <person name="Mancabelli L."/>
            <person name="Mangifesta M."/>
            <person name="Ferrario C."/>
            <person name="Modesto M."/>
            <person name="Mattarelli P."/>
            <person name="Jiri K."/>
            <person name="van Sinderen D."/>
            <person name="Ventura M."/>
        </authorList>
    </citation>
    <scope>NUCLEOTIDE SEQUENCE [LARGE SCALE GENOMIC DNA]</scope>
    <source>
        <strain evidence="8 9">DSM 100196</strain>
    </source>
</reference>
<feature type="region of interest" description="Disordered" evidence="7">
    <location>
        <begin position="165"/>
        <end position="235"/>
    </location>
</feature>
<sequence>MIRSVETHGSVGDVNRRKQQSEKYERGTRSYTMSHIRGKDTSIEVLVRSYLFRRGLRFRKNDKRYPGHPDVVLPKYRTVVFVNGCFWHMHEGCAKHSMPKSNVEFWQAKLMRNHERDLAQHTALETAGWRVITVWECELTKAARADRLARLYDQIVGDAENVEAPENAKALETPEGVENAGVSRDSERAENAGGPAGPENAGAPGDLENAEAPEDGRRLTAQTGTSDPNGRESHP</sequence>
<dbReference type="GO" id="GO:0004519">
    <property type="term" value="F:endonuclease activity"/>
    <property type="evidence" value="ECO:0007669"/>
    <property type="project" value="UniProtKB-KW"/>
</dbReference>
<dbReference type="AlphaFoldDB" id="A0A261FQ32"/>
<evidence type="ECO:0000313" key="9">
    <source>
        <dbReference type="Proteomes" id="UP000216871"/>
    </source>
</evidence>
<accession>A0A261FQ32</accession>
<evidence type="ECO:0000256" key="2">
    <source>
        <dbReference type="ARBA" id="ARBA00022759"/>
    </source>
</evidence>
<dbReference type="InterPro" id="IPR011335">
    <property type="entry name" value="Restrct_endonuc-II-like"/>
</dbReference>